<name>A0A7D9EHR7_PARCT</name>
<dbReference type="PANTHER" id="PTHR46270">
    <property type="entry name" value="ARMADILLO-TYPE FOLD-RELATED"/>
    <property type="match status" value="1"/>
</dbReference>
<dbReference type="EMBL" id="CACRXK020006114">
    <property type="protein sequence ID" value="CAB4008409.1"/>
    <property type="molecule type" value="Genomic_DNA"/>
</dbReference>
<dbReference type="Proteomes" id="UP001152795">
    <property type="component" value="Unassembled WGS sequence"/>
</dbReference>
<protein>
    <submittedName>
        <fullName evidence="2">General transcription factor IIH subunit 2</fullName>
    </submittedName>
</protein>
<dbReference type="Pfam" id="PF00779">
    <property type="entry name" value="BTK"/>
    <property type="match status" value="1"/>
</dbReference>
<reference evidence="2" key="1">
    <citation type="submission" date="2020-04" db="EMBL/GenBank/DDBJ databases">
        <authorList>
            <person name="Alioto T."/>
            <person name="Alioto T."/>
            <person name="Gomez Garrido J."/>
        </authorList>
    </citation>
    <scope>NUCLEOTIDE SEQUENCE</scope>
    <source>
        <strain evidence="2">A484AB</strain>
    </source>
</reference>
<dbReference type="OrthoDB" id="2148946at2759"/>
<dbReference type="Gene3D" id="3.40.50.10140">
    <property type="entry name" value="Toll/interleukin-1 receptor homology (TIR) domain"/>
    <property type="match status" value="1"/>
</dbReference>
<accession>A0A7D9EHR7</accession>
<feature type="domain" description="TIR" evidence="1">
    <location>
        <begin position="381"/>
        <end position="473"/>
    </location>
</feature>
<evidence type="ECO:0000313" key="2">
    <source>
        <dbReference type="EMBL" id="CAB4008409.1"/>
    </source>
</evidence>
<evidence type="ECO:0000313" key="3">
    <source>
        <dbReference type="Proteomes" id="UP001152795"/>
    </source>
</evidence>
<dbReference type="SUPFAM" id="SSF52200">
    <property type="entry name" value="Toll/Interleukin receptor TIR domain"/>
    <property type="match status" value="1"/>
</dbReference>
<comment type="caution">
    <text evidence="2">The sequence shown here is derived from an EMBL/GenBank/DDBJ whole genome shotgun (WGS) entry which is preliminary data.</text>
</comment>
<dbReference type="InterPro" id="IPR035897">
    <property type="entry name" value="Toll_tir_struct_dom_sf"/>
</dbReference>
<dbReference type="AlphaFoldDB" id="A0A7D9EHR7"/>
<sequence length="624" mass="70024">MKGIIFSTHSQYKPICTKIAAALPSTLYDVIIIDENSPQALAEREEAVRWCAMFVIVGSVRYQRDAYCLELANYAKTIRKPIITILAQNKYKPSGAIGAIAVAGSTGIDFTKDFQNSIEILKQELESKAWSTDLSKPVITDSSSATTVPKPLKTSAGVLISYQKDASHVTEMVKSVLGSAASLIDPTLTSDHDQKISGCQVFVAVLSPEYQSSAASQKSYETARLYRKKIIPVIGAAKYQPSGWLALAIAGKLYYAMPDRDSAYKKFYDSSLINDFRYAVEALLQPHASEEEREAKEIEALDKQLEDCKKKLPSWPPKPRPQDAKVDEVESAVKDLNVEAKKDLVFNYIHHEVTRMSFVPPKPLFDARGVPLRRKFDAMCSYQWSIQTFVRDFYMDLHMRSLEVWMDIWGGMQGNINEAMANAVECSTTVICFLTAKYQQSVNCCLELKYALSKGKPVIFIKVEPKLSLLPWISEVVARSKVYEMSSISDAGKKDDGIPRINRISELIRAYSSRAPAKVLEDDVTEEVHTRREMLEDALYWIYQNQGTARFIKCGRCGAEFDDNSQDGCKVHDAYFMGGTILAGRWVCCQQRSKDSPGCKKTKHTTTVLKWKEIPGHGGCFKWQ</sequence>
<evidence type="ECO:0000259" key="1">
    <source>
        <dbReference type="Pfam" id="PF13676"/>
    </source>
</evidence>
<proteinExistence type="predicted"/>
<dbReference type="InterPro" id="IPR001562">
    <property type="entry name" value="Znf_Btk_motif"/>
</dbReference>
<gene>
    <name evidence="2" type="ORF">PACLA_8A042305</name>
</gene>
<dbReference type="PROSITE" id="PS51113">
    <property type="entry name" value="ZF_BTK"/>
    <property type="match status" value="1"/>
</dbReference>
<keyword evidence="3" id="KW-1185">Reference proteome</keyword>
<dbReference type="InterPro" id="IPR000157">
    <property type="entry name" value="TIR_dom"/>
</dbReference>
<dbReference type="PANTHER" id="PTHR46270:SF6">
    <property type="entry name" value="TIR DOMAIN-CONTAINING PROTEIN"/>
    <property type="match status" value="1"/>
</dbReference>
<dbReference type="Pfam" id="PF13676">
    <property type="entry name" value="TIR_2"/>
    <property type="match status" value="1"/>
</dbReference>
<organism evidence="2 3">
    <name type="scientific">Paramuricea clavata</name>
    <name type="common">Red gorgonian</name>
    <name type="synonym">Violescent sea-whip</name>
    <dbReference type="NCBI Taxonomy" id="317549"/>
    <lineage>
        <taxon>Eukaryota</taxon>
        <taxon>Metazoa</taxon>
        <taxon>Cnidaria</taxon>
        <taxon>Anthozoa</taxon>
        <taxon>Octocorallia</taxon>
        <taxon>Malacalcyonacea</taxon>
        <taxon>Plexauridae</taxon>
        <taxon>Paramuricea</taxon>
    </lineage>
</organism>
<dbReference type="GO" id="GO:0035556">
    <property type="term" value="P:intracellular signal transduction"/>
    <property type="evidence" value="ECO:0007669"/>
    <property type="project" value="InterPro"/>
</dbReference>